<feature type="compositionally biased region" description="Low complexity" evidence="1">
    <location>
        <begin position="13"/>
        <end position="24"/>
    </location>
</feature>
<protein>
    <submittedName>
        <fullName evidence="3">Uncharacterized protein</fullName>
    </submittedName>
</protein>
<keyword evidence="2" id="KW-1133">Transmembrane helix</keyword>
<reference evidence="3 4" key="1">
    <citation type="submission" date="2019-01" db="EMBL/GenBank/DDBJ databases">
        <title>Nuclear Genome Assembly of the Microalgal Biofuel strain Nannochloropsis salina CCMP1776.</title>
        <authorList>
            <person name="Hovde B."/>
        </authorList>
    </citation>
    <scope>NUCLEOTIDE SEQUENCE [LARGE SCALE GENOMIC DNA]</scope>
    <source>
        <strain evidence="3 4">CCMP1776</strain>
    </source>
</reference>
<keyword evidence="4" id="KW-1185">Reference proteome</keyword>
<evidence type="ECO:0000313" key="4">
    <source>
        <dbReference type="Proteomes" id="UP000355283"/>
    </source>
</evidence>
<dbReference type="AlphaFoldDB" id="A0A4D9CYZ9"/>
<organism evidence="3 4">
    <name type="scientific">Nannochloropsis salina CCMP1776</name>
    <dbReference type="NCBI Taxonomy" id="1027361"/>
    <lineage>
        <taxon>Eukaryota</taxon>
        <taxon>Sar</taxon>
        <taxon>Stramenopiles</taxon>
        <taxon>Ochrophyta</taxon>
        <taxon>Eustigmatophyceae</taxon>
        <taxon>Eustigmatales</taxon>
        <taxon>Monodopsidaceae</taxon>
        <taxon>Microchloropsis</taxon>
        <taxon>Microchloropsis salina</taxon>
    </lineage>
</organism>
<dbReference type="EMBL" id="SDOX01000019">
    <property type="protein sequence ID" value="TFJ84256.1"/>
    <property type="molecule type" value="Genomic_DNA"/>
</dbReference>
<evidence type="ECO:0000256" key="2">
    <source>
        <dbReference type="SAM" id="Phobius"/>
    </source>
</evidence>
<feature type="region of interest" description="Disordered" evidence="1">
    <location>
        <begin position="650"/>
        <end position="669"/>
    </location>
</feature>
<comment type="caution">
    <text evidence="3">The sequence shown here is derived from an EMBL/GenBank/DDBJ whole genome shotgun (WGS) entry which is preliminary data.</text>
</comment>
<gene>
    <name evidence="3" type="ORF">NSK_004247</name>
</gene>
<dbReference type="PANTHER" id="PTHR47380">
    <property type="entry name" value="OS02G0533000 PROTEIN"/>
    <property type="match status" value="1"/>
</dbReference>
<evidence type="ECO:0000256" key="1">
    <source>
        <dbReference type="SAM" id="MobiDB-lite"/>
    </source>
</evidence>
<name>A0A4D9CYZ9_9STRA</name>
<keyword evidence="2" id="KW-0472">Membrane</keyword>
<evidence type="ECO:0000313" key="3">
    <source>
        <dbReference type="EMBL" id="TFJ84256.1"/>
    </source>
</evidence>
<feature type="transmembrane region" description="Helical" evidence="2">
    <location>
        <begin position="164"/>
        <end position="186"/>
    </location>
</feature>
<feature type="region of interest" description="Disordered" evidence="1">
    <location>
        <begin position="261"/>
        <end position="315"/>
    </location>
</feature>
<proteinExistence type="predicted"/>
<feature type="compositionally biased region" description="Low complexity" evidence="1">
    <location>
        <begin position="655"/>
        <end position="669"/>
    </location>
</feature>
<feature type="transmembrane region" description="Helical" evidence="2">
    <location>
        <begin position="517"/>
        <end position="536"/>
    </location>
</feature>
<keyword evidence="2" id="KW-0812">Transmembrane</keyword>
<accession>A0A4D9CYZ9</accession>
<feature type="region of interest" description="Disordered" evidence="1">
    <location>
        <begin position="1"/>
        <end position="33"/>
    </location>
</feature>
<dbReference type="InterPro" id="IPR044200">
    <property type="entry name" value="At5g03900-like"/>
</dbReference>
<dbReference type="OrthoDB" id="4518at2759"/>
<dbReference type="Proteomes" id="UP000355283">
    <property type="component" value="Unassembled WGS sequence"/>
</dbReference>
<dbReference type="PANTHER" id="PTHR47380:SF4">
    <property type="entry name" value="OS02G0533000 PROTEIN"/>
    <property type="match status" value="1"/>
</dbReference>
<feature type="transmembrane region" description="Helical" evidence="2">
    <location>
        <begin position="556"/>
        <end position="579"/>
    </location>
</feature>
<sequence>MTVVLSRGGRKPTSSSAAGGTAATDSHRLDQDGVPNEGVLQAIEYLGHTCSVHDVVARCGLPQDLVEAEMAAFLRLSNGFFEVLASPSANDDVFDVKNSGDKQTNAQHLQRRDVEYVANVFCTDNVRYVYPSGLRSLLRRRFVLMRLREAGVRVLHVAFKVVRISFGILLMLSLLIVVIVIVVVVARSGGGEHRHGQLDMLRVMHRPRRHYLGGRGMGGGDWRDMYYMWWWWNYNPFLFGRDPQVQARRWREQQARRRRVLGAMDEEGGRAREAGEGGDPSPGSRRRTASSASLHRLPRAPLEGTEGGGEGDGQDVDVDMTFVESVFSLLFGDGPPGPSQSRQWQTLAKLIHERGGIVLPEEIALWLSGVDPHGLDRSMFPVCARFGGQPVRCIDGETRRDCGYIYDFAGMRDKGRHSTLLSSTALREDVEEGGKGEMEARALLAPEGGGKGGQAVVEMTRVGMTTDAAEAGVLEPLSEDEDDGCSRSTGSSSSSWWDGEGYLEEGRYVFSRAPLHLLQCAGALGFINLVGAVWVSNQWVLFPEPGSTALYAVGRILLWYAVLYVSLPLIRLATIAVWNRGISQRNQVRKALWKAWKAAGEDSSSSLYLKMQYAHRVRMELGIGLGGLGRPGLGGRDESIPVATQILSPPPMPSPYSSAEASPQSAALV</sequence>